<keyword evidence="4" id="KW-1003">Cell membrane</keyword>
<dbReference type="RefSeq" id="WP_264432532.1">
    <property type="nucleotide sequence ID" value="NZ_CP081495.1"/>
</dbReference>
<feature type="transmembrane region" description="Helical" evidence="9">
    <location>
        <begin position="408"/>
        <end position="428"/>
    </location>
</feature>
<evidence type="ECO:0000256" key="8">
    <source>
        <dbReference type="ARBA" id="ARBA00023136"/>
    </source>
</evidence>
<feature type="transmembrane region" description="Helical" evidence="9">
    <location>
        <begin position="40"/>
        <end position="63"/>
    </location>
</feature>
<dbReference type="InterPro" id="IPR004685">
    <property type="entry name" value="Brnchd-chn_aa_trnsp_Livcs"/>
</dbReference>
<dbReference type="NCBIfam" id="TIGR00796">
    <property type="entry name" value="livcs"/>
    <property type="match status" value="1"/>
</dbReference>
<feature type="transmembrane region" description="Helical" evidence="9">
    <location>
        <begin position="221"/>
        <end position="245"/>
    </location>
</feature>
<evidence type="ECO:0000256" key="4">
    <source>
        <dbReference type="ARBA" id="ARBA00022475"/>
    </source>
</evidence>
<comment type="similarity">
    <text evidence="2">Belongs to the branched chain amino acid transporter family.</text>
</comment>
<keyword evidence="8 9" id="KW-0472">Membrane</keyword>
<dbReference type="EMBL" id="CP081495">
    <property type="protein sequence ID" value="UYW00609.1"/>
    <property type="molecule type" value="Genomic_DNA"/>
</dbReference>
<dbReference type="PANTHER" id="PTHR30588">
    <property type="entry name" value="BRANCHED-CHAIN AMINO ACID TRANSPORT SYSTEM 2 CARRIER PROTEIN"/>
    <property type="match status" value="1"/>
</dbReference>
<feature type="transmembrane region" description="Helical" evidence="9">
    <location>
        <begin position="313"/>
        <end position="337"/>
    </location>
</feature>
<feature type="transmembrane region" description="Helical" evidence="9">
    <location>
        <begin position="275"/>
        <end position="301"/>
    </location>
</feature>
<feature type="transmembrane region" description="Helical" evidence="9">
    <location>
        <begin position="117"/>
        <end position="135"/>
    </location>
</feature>
<feature type="transmembrane region" description="Helical" evidence="9">
    <location>
        <begin position="343"/>
        <end position="361"/>
    </location>
</feature>
<accession>A0ABY6LYX6</accession>
<evidence type="ECO:0000256" key="5">
    <source>
        <dbReference type="ARBA" id="ARBA00022692"/>
    </source>
</evidence>
<dbReference type="Pfam" id="PF05525">
    <property type="entry name" value="Branch_AA_trans"/>
    <property type="match status" value="1"/>
</dbReference>
<evidence type="ECO:0000256" key="7">
    <source>
        <dbReference type="ARBA" id="ARBA00022989"/>
    </source>
</evidence>
<dbReference type="PANTHER" id="PTHR30588:SF0">
    <property type="entry name" value="BRANCHED-CHAIN AMINO ACID PERMEASE BRNQ"/>
    <property type="match status" value="1"/>
</dbReference>
<name>A0ABY6LYX6_9FLAO</name>
<organism evidence="10 11">
    <name type="scientific">Flavobacterium agricola</name>
    <dbReference type="NCBI Taxonomy" id="2870839"/>
    <lineage>
        <taxon>Bacteria</taxon>
        <taxon>Pseudomonadati</taxon>
        <taxon>Bacteroidota</taxon>
        <taxon>Flavobacteriia</taxon>
        <taxon>Flavobacteriales</taxon>
        <taxon>Flavobacteriaceae</taxon>
        <taxon>Flavobacterium</taxon>
    </lineage>
</organism>
<feature type="transmembrane region" description="Helical" evidence="9">
    <location>
        <begin position="7"/>
        <end position="28"/>
    </location>
</feature>
<feature type="transmembrane region" description="Helical" evidence="9">
    <location>
        <begin position="189"/>
        <end position="209"/>
    </location>
</feature>
<sequence>MNNKKFTHTLTIGFALFAMFFGAGNLLLPPHIGVKVGNEFLIAILAFGLSGILLPFTGILAVIKFGDSFNDLGAIISSKLSTIIGTIIMICIGPLIAIPRTAAVTYEVGVSTFFPSVGAFIPCLLFFIITIALSIRPSKIVDVIGNVLTPILLVLLALLIFAGVINPQSATEQTELNMINAFSYAFTEGYQTLDVLASVIFAGIIIKATKAKGYTDNKSKTQVVIISGVISVLSLLFVYGGLIYLGASSGIYDTGISRSELLITIAANILGEYGLIAIALAMGFACLTTAIALTTAAGLFFSDLTNGKIKYEAFVIICALVSLFLSIYGVDAIINFAYPPLAFVYPITITLILYALFFGGFVKVKQAYVGAILATSIIALLMVIKLIYEMNNVVTPSFDAFLNQIPLFDFGLGWVLPSLIGFVVGYFIGKKNEPQSV</sequence>
<proteinExistence type="inferred from homology"/>
<feature type="transmembrane region" description="Helical" evidence="9">
    <location>
        <begin position="75"/>
        <end position="97"/>
    </location>
</feature>
<feature type="transmembrane region" description="Helical" evidence="9">
    <location>
        <begin position="147"/>
        <end position="169"/>
    </location>
</feature>
<evidence type="ECO:0000256" key="6">
    <source>
        <dbReference type="ARBA" id="ARBA00022970"/>
    </source>
</evidence>
<feature type="transmembrane region" description="Helical" evidence="9">
    <location>
        <begin position="368"/>
        <end position="388"/>
    </location>
</feature>
<evidence type="ECO:0000256" key="2">
    <source>
        <dbReference type="ARBA" id="ARBA00008540"/>
    </source>
</evidence>
<comment type="subcellular location">
    <subcellularLocation>
        <location evidence="1">Cell membrane</location>
        <topology evidence="1">Multi-pass membrane protein</topology>
    </subcellularLocation>
</comment>
<evidence type="ECO:0000256" key="3">
    <source>
        <dbReference type="ARBA" id="ARBA00022448"/>
    </source>
</evidence>
<evidence type="ECO:0000256" key="9">
    <source>
        <dbReference type="SAM" id="Phobius"/>
    </source>
</evidence>
<reference evidence="10" key="1">
    <citation type="submission" date="2021-08" db="EMBL/GenBank/DDBJ databases">
        <title>Flavobacterium sp. strain CC-SYL302.</title>
        <authorList>
            <person name="Lin S.-Y."/>
            <person name="Lee T.-H."/>
            <person name="Young C.-C."/>
        </authorList>
    </citation>
    <scope>NUCLEOTIDE SEQUENCE</scope>
    <source>
        <strain evidence="10">CC-SYL302</strain>
    </source>
</reference>
<evidence type="ECO:0000313" key="11">
    <source>
        <dbReference type="Proteomes" id="UP001163328"/>
    </source>
</evidence>
<evidence type="ECO:0000256" key="1">
    <source>
        <dbReference type="ARBA" id="ARBA00004651"/>
    </source>
</evidence>
<keyword evidence="3" id="KW-0813">Transport</keyword>
<dbReference type="Proteomes" id="UP001163328">
    <property type="component" value="Chromosome"/>
</dbReference>
<evidence type="ECO:0000313" key="10">
    <source>
        <dbReference type="EMBL" id="UYW00609.1"/>
    </source>
</evidence>
<gene>
    <name evidence="10" type="primary">brnQ</name>
    <name evidence="10" type="ORF">K5I29_08655</name>
</gene>
<keyword evidence="5 9" id="KW-0812">Transmembrane</keyword>
<keyword evidence="11" id="KW-1185">Reference proteome</keyword>
<protein>
    <submittedName>
        <fullName evidence="10">Branched-chain amino acid transport system II carrier protein</fullName>
    </submittedName>
</protein>
<keyword evidence="7 9" id="KW-1133">Transmembrane helix</keyword>
<keyword evidence="6" id="KW-0029">Amino-acid transport</keyword>